<sequence length="565" mass="59702">MTSLRADASTRGDAVAFLEGVPGLAARSHAWACASLLALCLLCFLPGLSSLQPMDRDEPRFAQASKQMLETGDFVDIRFQAEARHKKPVGIYWAQSATVAAAEAMGLEHVRTTIALYRIPSLLGAIVAVLLTYWAGLAFLPRRGAWLAAALFGACLMLAAEARLAKTDAVLTACAVAAMGALARTWLGRAERRPDMGIVLVFWLALAIGILVKGPMVPLFAGLAALVLSIRERSGAWLLGLRPLLGLGLVLVLVAPWFIAITWKSGGAFYEASVGEDMLAKVASGRDKHWAPPGSYALAFFATFWPGAAFAALAIPFAWANRRSDNVAFLLAWIVPAWLVFEAVPTKLPHYLLPVMPAVTILTVLALLNGALTAKRPGARWVAALVVLIPVGVTAILLAAAWSFDRTIPVAGLPLLLASCVMAGLAWLLFTRDRPESALGLAILASALLAPAVFGLTQPVLAALKVSPRLAAIRDGLACPDPRVASLGYREPSLVFLVGTNLVMLDSAAQAADFLKAGGCRLVFVESRFAADFASASDAVPAARVAGFNINSGRRVELSAYAVVP</sequence>
<keyword evidence="11" id="KW-1185">Reference proteome</keyword>
<feature type="transmembrane region" description="Helical" evidence="8">
    <location>
        <begin position="327"/>
        <end position="345"/>
    </location>
</feature>
<gene>
    <name evidence="10" type="primary">arnT</name>
    <name evidence="10" type="ORF">OCOJLMKI_2831</name>
</gene>
<keyword evidence="5 8" id="KW-0812">Transmembrane</keyword>
<reference evidence="10" key="2">
    <citation type="submission" date="2021-08" db="EMBL/GenBank/DDBJ databases">
        <authorList>
            <person name="Tani A."/>
            <person name="Ola A."/>
            <person name="Ogura Y."/>
            <person name="Katsura K."/>
            <person name="Hayashi T."/>
        </authorList>
    </citation>
    <scope>NUCLEOTIDE SEQUENCE</scope>
    <source>
        <strain evidence="10">DSM 19015</strain>
    </source>
</reference>
<comment type="caution">
    <text evidence="10">The sequence shown here is derived from an EMBL/GenBank/DDBJ whole genome shotgun (WGS) entry which is preliminary data.</text>
</comment>
<evidence type="ECO:0000256" key="7">
    <source>
        <dbReference type="ARBA" id="ARBA00023136"/>
    </source>
</evidence>
<feature type="transmembrane region" description="Helical" evidence="8">
    <location>
        <begin position="145"/>
        <end position="162"/>
    </location>
</feature>
<feature type="transmembrane region" description="Helical" evidence="8">
    <location>
        <begin position="351"/>
        <end position="369"/>
    </location>
</feature>
<evidence type="ECO:0000256" key="2">
    <source>
        <dbReference type="ARBA" id="ARBA00022475"/>
    </source>
</evidence>
<feature type="transmembrane region" description="Helical" evidence="8">
    <location>
        <begin position="296"/>
        <end position="320"/>
    </location>
</feature>
<dbReference type="PANTHER" id="PTHR33908:SF3">
    <property type="entry name" value="UNDECAPRENYL PHOSPHATE-ALPHA-4-AMINO-4-DEOXY-L-ARABINOSE ARABINOSYL TRANSFERASE"/>
    <property type="match status" value="1"/>
</dbReference>
<proteinExistence type="predicted"/>
<evidence type="ECO:0000256" key="8">
    <source>
        <dbReference type="SAM" id="Phobius"/>
    </source>
</evidence>
<organism evidence="10 11">
    <name type="scientific">Methylobacterium iners</name>
    <dbReference type="NCBI Taxonomy" id="418707"/>
    <lineage>
        <taxon>Bacteria</taxon>
        <taxon>Pseudomonadati</taxon>
        <taxon>Pseudomonadota</taxon>
        <taxon>Alphaproteobacteria</taxon>
        <taxon>Hyphomicrobiales</taxon>
        <taxon>Methylobacteriaceae</taxon>
        <taxon>Methylobacterium</taxon>
    </lineage>
</organism>
<keyword evidence="7 8" id="KW-0472">Membrane</keyword>
<evidence type="ECO:0000256" key="1">
    <source>
        <dbReference type="ARBA" id="ARBA00004651"/>
    </source>
</evidence>
<evidence type="ECO:0000256" key="3">
    <source>
        <dbReference type="ARBA" id="ARBA00022676"/>
    </source>
</evidence>
<feature type="transmembrane region" description="Helical" evidence="8">
    <location>
        <begin position="410"/>
        <end position="430"/>
    </location>
</feature>
<dbReference type="PANTHER" id="PTHR33908">
    <property type="entry name" value="MANNOSYLTRANSFERASE YKCB-RELATED"/>
    <property type="match status" value="1"/>
</dbReference>
<evidence type="ECO:0000256" key="6">
    <source>
        <dbReference type="ARBA" id="ARBA00022989"/>
    </source>
</evidence>
<dbReference type="Pfam" id="PF02366">
    <property type="entry name" value="PMT"/>
    <property type="match status" value="1"/>
</dbReference>
<evidence type="ECO:0000259" key="9">
    <source>
        <dbReference type="Pfam" id="PF02366"/>
    </source>
</evidence>
<dbReference type="RefSeq" id="WP_238244761.1">
    <property type="nucleotide sequence ID" value="NZ_BPQP01000041.1"/>
</dbReference>
<dbReference type="Proteomes" id="UP001055125">
    <property type="component" value="Unassembled WGS sequence"/>
</dbReference>
<feature type="domain" description="ArnT-like N-terminal" evidence="9">
    <location>
        <begin position="55"/>
        <end position="263"/>
    </location>
</feature>
<evidence type="ECO:0000256" key="5">
    <source>
        <dbReference type="ARBA" id="ARBA00022692"/>
    </source>
</evidence>
<evidence type="ECO:0000256" key="4">
    <source>
        <dbReference type="ARBA" id="ARBA00022679"/>
    </source>
</evidence>
<dbReference type="InterPro" id="IPR003342">
    <property type="entry name" value="ArnT-like_N"/>
</dbReference>
<comment type="subcellular location">
    <subcellularLocation>
        <location evidence="1">Cell membrane</location>
        <topology evidence="1">Multi-pass membrane protein</topology>
    </subcellularLocation>
</comment>
<dbReference type="InterPro" id="IPR050297">
    <property type="entry name" value="LipidA_mod_glycosyltrf_83"/>
</dbReference>
<feature type="transmembrane region" description="Helical" evidence="8">
    <location>
        <begin position="115"/>
        <end position="139"/>
    </location>
</feature>
<feature type="transmembrane region" description="Helical" evidence="8">
    <location>
        <begin position="169"/>
        <end position="187"/>
    </location>
</feature>
<feature type="transmembrane region" description="Helical" evidence="8">
    <location>
        <begin position="29"/>
        <end position="51"/>
    </location>
</feature>
<feature type="transmembrane region" description="Helical" evidence="8">
    <location>
        <begin position="199"/>
        <end position="228"/>
    </location>
</feature>
<protein>
    <submittedName>
        <fullName evidence="10">Undecaprenyl phosphate-alpha-4-amino-4-deoxy-L-arabinose arabinosyl transferase</fullName>
    </submittedName>
</protein>
<evidence type="ECO:0000313" key="10">
    <source>
        <dbReference type="EMBL" id="GJD95618.1"/>
    </source>
</evidence>
<keyword evidence="2" id="KW-1003">Cell membrane</keyword>
<dbReference type="EMBL" id="BPQP01000041">
    <property type="protein sequence ID" value="GJD95618.1"/>
    <property type="molecule type" value="Genomic_DNA"/>
</dbReference>
<keyword evidence="6 8" id="KW-1133">Transmembrane helix</keyword>
<feature type="transmembrane region" description="Helical" evidence="8">
    <location>
        <begin position="240"/>
        <end position="263"/>
    </location>
</feature>
<dbReference type="GO" id="GO:0016740">
    <property type="term" value="F:transferase activity"/>
    <property type="evidence" value="ECO:0007669"/>
    <property type="project" value="UniProtKB-KW"/>
</dbReference>
<accession>A0ABQ4RXP6</accession>
<name>A0ABQ4RXP6_9HYPH</name>
<keyword evidence="3" id="KW-0328">Glycosyltransferase</keyword>
<feature type="transmembrane region" description="Helical" evidence="8">
    <location>
        <begin position="437"/>
        <end position="456"/>
    </location>
</feature>
<feature type="transmembrane region" description="Helical" evidence="8">
    <location>
        <begin position="381"/>
        <end position="404"/>
    </location>
</feature>
<reference evidence="10" key="1">
    <citation type="journal article" date="2021" name="Front. Microbiol.">
        <title>Comprehensive Comparative Genomics and Phenotyping of Methylobacterium Species.</title>
        <authorList>
            <person name="Alessa O."/>
            <person name="Ogura Y."/>
            <person name="Fujitani Y."/>
            <person name="Takami H."/>
            <person name="Hayashi T."/>
            <person name="Sahin N."/>
            <person name="Tani A."/>
        </authorList>
    </citation>
    <scope>NUCLEOTIDE SEQUENCE</scope>
    <source>
        <strain evidence="10">DSM 19015</strain>
    </source>
</reference>
<keyword evidence="4 10" id="KW-0808">Transferase</keyword>
<evidence type="ECO:0000313" key="11">
    <source>
        <dbReference type="Proteomes" id="UP001055125"/>
    </source>
</evidence>